<name>A0A0D9Y054_9ORYZ</name>
<reference evidence="1" key="3">
    <citation type="submission" date="2015-04" db="UniProtKB">
        <authorList>
            <consortium name="EnsemblPlants"/>
        </authorList>
    </citation>
    <scope>IDENTIFICATION</scope>
</reference>
<dbReference type="HOGENOM" id="CLU_1039605_0_0_1"/>
<keyword evidence="2" id="KW-1185">Reference proteome</keyword>
<organism evidence="1 2">
    <name type="scientific">Leersia perrieri</name>
    <dbReference type="NCBI Taxonomy" id="77586"/>
    <lineage>
        <taxon>Eukaryota</taxon>
        <taxon>Viridiplantae</taxon>
        <taxon>Streptophyta</taxon>
        <taxon>Embryophyta</taxon>
        <taxon>Tracheophyta</taxon>
        <taxon>Spermatophyta</taxon>
        <taxon>Magnoliopsida</taxon>
        <taxon>Liliopsida</taxon>
        <taxon>Poales</taxon>
        <taxon>Poaceae</taxon>
        <taxon>BOP clade</taxon>
        <taxon>Oryzoideae</taxon>
        <taxon>Oryzeae</taxon>
        <taxon>Oryzinae</taxon>
        <taxon>Leersia</taxon>
    </lineage>
</organism>
<proteinExistence type="predicted"/>
<sequence>MELIDELKASRPQELMNNRYTNNEIEVLVRIGVYWTLMHGVQWYGNATCSGTIKANFGAPPAIFTTRRVTDDEQAKHQAMPMTSHVHYAAMSSKLDLAFDMLVSMNRRWENRDQYMAHEEKPKTKDGLLIKAKKRDGILGAAPPTSRDVVLSLPTKTPPVLVSPKGPPLLPLPTSNTFAATITCEFKVEVDFVVSLQTERVAKEGDTKQEAAAVTAMESLAIAPAPQLFSSLTILAEQEYLDHEPGLGSSSDATLVLIGGEGVNCELG</sequence>
<reference evidence="2" key="2">
    <citation type="submission" date="2013-12" db="EMBL/GenBank/DDBJ databases">
        <authorList>
            <person name="Yu Y."/>
            <person name="Lee S."/>
            <person name="de Baynast K."/>
            <person name="Wissotski M."/>
            <person name="Liu L."/>
            <person name="Talag J."/>
            <person name="Goicoechea J."/>
            <person name="Angelova A."/>
            <person name="Jetty R."/>
            <person name="Kudrna D."/>
            <person name="Golser W."/>
            <person name="Rivera L."/>
            <person name="Zhang J."/>
            <person name="Wing R."/>
        </authorList>
    </citation>
    <scope>NUCLEOTIDE SEQUENCE</scope>
</reference>
<accession>A0A0D9Y054</accession>
<dbReference type="AlphaFoldDB" id="A0A0D9Y054"/>
<reference evidence="1 2" key="1">
    <citation type="submission" date="2012-08" db="EMBL/GenBank/DDBJ databases">
        <title>Oryza genome evolution.</title>
        <authorList>
            <person name="Wing R.A."/>
        </authorList>
    </citation>
    <scope>NUCLEOTIDE SEQUENCE</scope>
</reference>
<dbReference type="Proteomes" id="UP000032180">
    <property type="component" value="Chromosome 12"/>
</dbReference>
<protein>
    <submittedName>
        <fullName evidence="1">Uncharacterized protein</fullName>
    </submittedName>
</protein>
<evidence type="ECO:0000313" key="2">
    <source>
        <dbReference type="Proteomes" id="UP000032180"/>
    </source>
</evidence>
<evidence type="ECO:0000313" key="1">
    <source>
        <dbReference type="EnsemblPlants" id="LPERR12G12420.1"/>
    </source>
</evidence>
<dbReference type="EnsemblPlants" id="LPERR12G12420.1">
    <property type="protein sequence ID" value="LPERR12G12420.1"/>
    <property type="gene ID" value="LPERR12G12420"/>
</dbReference>
<dbReference type="Gramene" id="LPERR12G12420.1">
    <property type="protein sequence ID" value="LPERR12G12420.1"/>
    <property type="gene ID" value="LPERR12G12420"/>
</dbReference>